<dbReference type="GO" id="GO:0003676">
    <property type="term" value="F:nucleic acid binding"/>
    <property type="evidence" value="ECO:0007669"/>
    <property type="project" value="InterPro"/>
</dbReference>
<evidence type="ECO:0000313" key="2">
    <source>
        <dbReference type="Proteomes" id="UP000199354"/>
    </source>
</evidence>
<sequence>MISQDFESYKYDHLTHLQVGKIGEYWTKMWLTFAGLDIYSSEVDDRGIDFIIRTDNNKHIDIQVKTIREKTGYIFVTKDSWKDGLKENLYLALVLMQNHKMPVVYFIPSTVWLNPNELFKDKLYDKPGQKSKPEWGINISKKNMELLSKYDISKMVSK</sequence>
<dbReference type="Gene3D" id="3.40.1350.10">
    <property type="match status" value="1"/>
</dbReference>
<dbReference type="EMBL" id="FMVF01000003">
    <property type="protein sequence ID" value="SCX99528.1"/>
    <property type="molecule type" value="Genomic_DNA"/>
</dbReference>
<evidence type="ECO:0000313" key="1">
    <source>
        <dbReference type="EMBL" id="SCX99528.1"/>
    </source>
</evidence>
<gene>
    <name evidence="1" type="ORF">SAMN02927903_00478</name>
</gene>
<dbReference type="RefSeq" id="WP_091140731.1">
    <property type="nucleotide sequence ID" value="NZ_FMVF01000003.1"/>
</dbReference>
<dbReference type="OrthoDB" id="1437252at2"/>
<organism evidence="1 2">
    <name type="scientific">Flavobacterium caeni</name>
    <dbReference type="NCBI Taxonomy" id="490189"/>
    <lineage>
        <taxon>Bacteria</taxon>
        <taxon>Pseudomonadati</taxon>
        <taxon>Bacteroidota</taxon>
        <taxon>Flavobacteriia</taxon>
        <taxon>Flavobacteriales</taxon>
        <taxon>Flavobacteriaceae</taxon>
        <taxon>Flavobacterium</taxon>
    </lineage>
</organism>
<evidence type="ECO:0008006" key="3">
    <source>
        <dbReference type="Google" id="ProtNLM"/>
    </source>
</evidence>
<accession>A0A1G5CB28</accession>
<name>A0A1G5CB28_9FLAO</name>
<protein>
    <recommendedName>
        <fullName evidence="3">DUF4365 domain-containing protein</fullName>
    </recommendedName>
</protein>
<keyword evidence="2" id="KW-1185">Reference proteome</keyword>
<dbReference type="InterPro" id="IPR011856">
    <property type="entry name" value="tRNA_endonuc-like_dom_sf"/>
</dbReference>
<dbReference type="Proteomes" id="UP000199354">
    <property type="component" value="Unassembled WGS sequence"/>
</dbReference>
<dbReference type="AlphaFoldDB" id="A0A1G5CB28"/>
<proteinExistence type="predicted"/>
<reference evidence="1 2" key="1">
    <citation type="submission" date="2016-10" db="EMBL/GenBank/DDBJ databases">
        <authorList>
            <person name="de Groot N.N."/>
        </authorList>
    </citation>
    <scope>NUCLEOTIDE SEQUENCE [LARGE SCALE GENOMIC DNA]</scope>
    <source>
        <strain evidence="1 2">CGMCC 1.7031</strain>
    </source>
</reference>